<dbReference type="Proteomes" id="UP000077266">
    <property type="component" value="Unassembled WGS sequence"/>
</dbReference>
<sequence>MGKDHDRVERQARRFAEQLRPTSDCPEPLPCGTCFLAFTASLDAANLEHVRNKCPEFYDVLLGIVLREPVLSEEECAVLCARIVAYETTSCPNCAARSEGPVERNAPRLEPPFEVAYNQCCLAIAMCVNPSEQEKAYSRTRKRPFRSGYWPDTTARLLPLGAAQSIHRLVRSATWYRGAVSLLSATLQRYRYHVFQEIIKDSLLVRRTISVLERQPEMPDPLWLYITVLAAHRSR</sequence>
<proteinExistence type="predicted"/>
<organism evidence="1 2">
    <name type="scientific">Exidia glandulosa HHB12029</name>
    <dbReference type="NCBI Taxonomy" id="1314781"/>
    <lineage>
        <taxon>Eukaryota</taxon>
        <taxon>Fungi</taxon>
        <taxon>Dikarya</taxon>
        <taxon>Basidiomycota</taxon>
        <taxon>Agaricomycotina</taxon>
        <taxon>Agaricomycetes</taxon>
        <taxon>Auriculariales</taxon>
        <taxon>Exidiaceae</taxon>
        <taxon>Exidia</taxon>
    </lineage>
</organism>
<reference evidence="1 2" key="1">
    <citation type="journal article" date="2016" name="Mol. Biol. Evol.">
        <title>Comparative Genomics of Early-Diverging Mushroom-Forming Fungi Provides Insights into the Origins of Lignocellulose Decay Capabilities.</title>
        <authorList>
            <person name="Nagy L.G."/>
            <person name="Riley R."/>
            <person name="Tritt A."/>
            <person name="Adam C."/>
            <person name="Daum C."/>
            <person name="Floudas D."/>
            <person name="Sun H."/>
            <person name="Yadav J.S."/>
            <person name="Pangilinan J."/>
            <person name="Larsson K.H."/>
            <person name="Matsuura K."/>
            <person name="Barry K."/>
            <person name="Labutti K."/>
            <person name="Kuo R."/>
            <person name="Ohm R.A."/>
            <person name="Bhattacharya S.S."/>
            <person name="Shirouzu T."/>
            <person name="Yoshinaga Y."/>
            <person name="Martin F.M."/>
            <person name="Grigoriev I.V."/>
            <person name="Hibbett D.S."/>
        </authorList>
    </citation>
    <scope>NUCLEOTIDE SEQUENCE [LARGE SCALE GENOMIC DNA]</scope>
    <source>
        <strain evidence="1 2">HHB12029</strain>
    </source>
</reference>
<dbReference type="EMBL" id="KV425967">
    <property type="protein sequence ID" value="KZV94771.1"/>
    <property type="molecule type" value="Genomic_DNA"/>
</dbReference>
<protein>
    <submittedName>
        <fullName evidence="1">Uncharacterized protein</fullName>
    </submittedName>
</protein>
<dbReference type="InParanoid" id="A0A165JFL8"/>
<accession>A0A165JFL8</accession>
<evidence type="ECO:0000313" key="1">
    <source>
        <dbReference type="EMBL" id="KZV94771.1"/>
    </source>
</evidence>
<name>A0A165JFL8_EXIGL</name>
<dbReference type="AlphaFoldDB" id="A0A165JFL8"/>
<keyword evidence="2" id="KW-1185">Reference proteome</keyword>
<evidence type="ECO:0000313" key="2">
    <source>
        <dbReference type="Proteomes" id="UP000077266"/>
    </source>
</evidence>
<gene>
    <name evidence="1" type="ORF">EXIGLDRAFT_498669</name>
</gene>